<dbReference type="EMBL" id="FN649760">
    <property type="protein sequence ID" value="CBJ34104.1"/>
    <property type="molecule type" value="Genomic_DNA"/>
</dbReference>
<proteinExistence type="predicted"/>
<organism evidence="1 2">
    <name type="scientific">Ectocarpus siliculosus</name>
    <name type="common">Brown alga</name>
    <name type="synonym">Conferva siliculosa</name>
    <dbReference type="NCBI Taxonomy" id="2880"/>
    <lineage>
        <taxon>Eukaryota</taxon>
        <taxon>Sar</taxon>
        <taxon>Stramenopiles</taxon>
        <taxon>Ochrophyta</taxon>
        <taxon>PX clade</taxon>
        <taxon>Phaeophyceae</taxon>
        <taxon>Ectocarpales</taxon>
        <taxon>Ectocarpaceae</taxon>
        <taxon>Ectocarpus</taxon>
    </lineage>
</organism>
<sequence>MTYDVAVDGDGFGLAEAMDLAEAEDTVNLQDGTYEQALENVRDGESGNPITVVGGPGAIIKAQNSAGHSVFVGHSFIELKVAEVE</sequence>
<dbReference type="InterPro" id="IPR012334">
    <property type="entry name" value="Pectin_lyas_fold"/>
</dbReference>
<dbReference type="InterPro" id="IPR011050">
    <property type="entry name" value="Pectin_lyase_fold/virulence"/>
</dbReference>
<gene>
    <name evidence="1" type="ORF">Esi_0998_0003</name>
</gene>
<reference evidence="1 2" key="1">
    <citation type="journal article" date="2010" name="Nature">
        <title>The Ectocarpus genome and the independent evolution of multicellularity in brown algae.</title>
        <authorList>
            <person name="Cock J.M."/>
            <person name="Sterck L."/>
            <person name="Rouze P."/>
            <person name="Scornet D."/>
            <person name="Allen A.E."/>
            <person name="Amoutzias G."/>
            <person name="Anthouard V."/>
            <person name="Artiguenave F."/>
            <person name="Aury J.M."/>
            <person name="Badger J.H."/>
            <person name="Beszteri B."/>
            <person name="Billiau K."/>
            <person name="Bonnet E."/>
            <person name="Bothwell J.H."/>
            <person name="Bowler C."/>
            <person name="Boyen C."/>
            <person name="Brownlee C."/>
            <person name="Carrano C.J."/>
            <person name="Charrier B."/>
            <person name="Cho G.Y."/>
            <person name="Coelho S.M."/>
            <person name="Collen J."/>
            <person name="Corre E."/>
            <person name="Da Silva C."/>
            <person name="Delage L."/>
            <person name="Delaroque N."/>
            <person name="Dittami S.M."/>
            <person name="Doulbeau S."/>
            <person name="Elias M."/>
            <person name="Farnham G."/>
            <person name="Gachon C.M."/>
            <person name="Gschloessl B."/>
            <person name="Heesch S."/>
            <person name="Jabbari K."/>
            <person name="Jubin C."/>
            <person name="Kawai H."/>
            <person name="Kimura K."/>
            <person name="Kloareg B."/>
            <person name="Kupper F.C."/>
            <person name="Lang D."/>
            <person name="Le Bail A."/>
            <person name="Leblanc C."/>
            <person name="Lerouge P."/>
            <person name="Lohr M."/>
            <person name="Lopez P.J."/>
            <person name="Martens C."/>
            <person name="Maumus F."/>
            <person name="Michel G."/>
            <person name="Miranda-Saavedra D."/>
            <person name="Morales J."/>
            <person name="Moreau H."/>
            <person name="Motomura T."/>
            <person name="Nagasato C."/>
            <person name="Napoli C.A."/>
            <person name="Nelson D.R."/>
            <person name="Nyvall-Collen P."/>
            <person name="Peters A.F."/>
            <person name="Pommier C."/>
            <person name="Potin P."/>
            <person name="Poulain J."/>
            <person name="Quesneville H."/>
            <person name="Read B."/>
            <person name="Rensing S.A."/>
            <person name="Ritter A."/>
            <person name="Rousvoal S."/>
            <person name="Samanta M."/>
            <person name="Samson G."/>
            <person name="Schroeder D.C."/>
            <person name="Segurens B."/>
            <person name="Strittmatter M."/>
            <person name="Tonon T."/>
            <person name="Tregear J.W."/>
            <person name="Valentin K."/>
            <person name="von Dassow P."/>
            <person name="Yamagishi T."/>
            <person name="Van de Peer Y."/>
            <person name="Wincker P."/>
        </authorList>
    </citation>
    <scope>NUCLEOTIDE SEQUENCE [LARGE SCALE GENOMIC DNA]</scope>
    <source>
        <strain evidence="2">Ec32 / CCAP1310/4</strain>
    </source>
</reference>
<dbReference type="InParanoid" id="D7G9J4"/>
<dbReference type="AlphaFoldDB" id="D7G9J4"/>
<accession>D7G9J4</accession>
<dbReference type="Gene3D" id="2.160.20.10">
    <property type="entry name" value="Single-stranded right-handed beta-helix, Pectin lyase-like"/>
    <property type="match status" value="1"/>
</dbReference>
<protein>
    <submittedName>
        <fullName evidence="1">Uncharacterized protein</fullName>
    </submittedName>
</protein>
<evidence type="ECO:0000313" key="1">
    <source>
        <dbReference type="EMBL" id="CBJ34104.1"/>
    </source>
</evidence>
<dbReference type="SUPFAM" id="SSF51126">
    <property type="entry name" value="Pectin lyase-like"/>
    <property type="match status" value="1"/>
</dbReference>
<dbReference type="Proteomes" id="UP000002630">
    <property type="component" value="Unassembled WGS sequence"/>
</dbReference>
<keyword evidence="2" id="KW-1185">Reference proteome</keyword>
<name>D7G9J4_ECTSI</name>
<evidence type="ECO:0000313" key="2">
    <source>
        <dbReference type="Proteomes" id="UP000002630"/>
    </source>
</evidence>